<dbReference type="AlphaFoldDB" id="A0A1H6Z0V2"/>
<sequence>MVSVNLSIDQLIETIKGLNEEEKIQIKFALDNDFYVSDEKLADLVKRKQDLIEGKIGSRSWEEIKREYESV</sequence>
<dbReference type="Proteomes" id="UP000199532">
    <property type="component" value="Unassembled WGS sequence"/>
</dbReference>
<organism evidence="1 2">
    <name type="scientific">Dyadobacter koreensis</name>
    <dbReference type="NCBI Taxonomy" id="408657"/>
    <lineage>
        <taxon>Bacteria</taxon>
        <taxon>Pseudomonadati</taxon>
        <taxon>Bacteroidota</taxon>
        <taxon>Cytophagia</taxon>
        <taxon>Cytophagales</taxon>
        <taxon>Spirosomataceae</taxon>
        <taxon>Dyadobacter</taxon>
    </lineage>
</organism>
<evidence type="ECO:0000313" key="1">
    <source>
        <dbReference type="EMBL" id="SEJ46296.1"/>
    </source>
</evidence>
<reference evidence="1 2" key="1">
    <citation type="submission" date="2016-10" db="EMBL/GenBank/DDBJ databases">
        <authorList>
            <person name="de Groot N.N."/>
        </authorList>
    </citation>
    <scope>NUCLEOTIDE SEQUENCE [LARGE SCALE GENOMIC DNA]</scope>
    <source>
        <strain evidence="1 2">DSM 19938</strain>
    </source>
</reference>
<proteinExistence type="predicted"/>
<gene>
    <name evidence="1" type="ORF">SAMN04487995_4791</name>
</gene>
<name>A0A1H6Z0V2_9BACT</name>
<dbReference type="STRING" id="408657.SAMN04487995_4791"/>
<dbReference type="EMBL" id="FNXY01000008">
    <property type="protein sequence ID" value="SEJ46296.1"/>
    <property type="molecule type" value="Genomic_DNA"/>
</dbReference>
<evidence type="ECO:0000313" key="2">
    <source>
        <dbReference type="Proteomes" id="UP000199532"/>
    </source>
</evidence>
<protein>
    <submittedName>
        <fullName evidence="1">Uncharacterized protein</fullName>
    </submittedName>
</protein>
<dbReference type="OrthoDB" id="965682at2"/>
<dbReference type="RefSeq" id="WP_090339018.1">
    <property type="nucleotide sequence ID" value="NZ_FNXY01000008.1"/>
</dbReference>
<keyword evidence="2" id="KW-1185">Reference proteome</keyword>
<accession>A0A1H6Z0V2</accession>